<evidence type="ECO:0000256" key="2">
    <source>
        <dbReference type="SAM" id="MobiDB-lite"/>
    </source>
</evidence>
<reference evidence="3 4" key="1">
    <citation type="submission" date="2020-07" db="EMBL/GenBank/DDBJ databases">
        <title>Taxonomic revisions and descriptions of new bacterial species based on genomic comparisons in the high-G+C-content subgroup of the family Alcaligenaceae.</title>
        <authorList>
            <person name="Szabo A."/>
            <person name="Felfoldi T."/>
        </authorList>
    </citation>
    <scope>NUCLEOTIDE SEQUENCE [LARGE SCALE GENOMIC DNA]</scope>
    <source>
        <strain evidence="3 4">DSM 25264</strain>
    </source>
</reference>
<dbReference type="Gene3D" id="3.30.70.120">
    <property type="match status" value="1"/>
</dbReference>
<name>A0A853FEJ2_9BURK</name>
<dbReference type="SUPFAM" id="SSF54913">
    <property type="entry name" value="GlnB-like"/>
    <property type="match status" value="1"/>
</dbReference>
<dbReference type="GO" id="GO:0010038">
    <property type="term" value="P:response to metal ion"/>
    <property type="evidence" value="ECO:0007669"/>
    <property type="project" value="InterPro"/>
</dbReference>
<dbReference type="Proteomes" id="UP000580517">
    <property type="component" value="Unassembled WGS sequence"/>
</dbReference>
<evidence type="ECO:0000313" key="4">
    <source>
        <dbReference type="Proteomes" id="UP000580517"/>
    </source>
</evidence>
<dbReference type="AlphaFoldDB" id="A0A853FEJ2"/>
<evidence type="ECO:0000256" key="1">
    <source>
        <dbReference type="ARBA" id="ARBA00010169"/>
    </source>
</evidence>
<keyword evidence="4" id="KW-1185">Reference proteome</keyword>
<organism evidence="3 4">
    <name type="scientific">Allopusillimonas soli</name>
    <dbReference type="NCBI Taxonomy" id="659016"/>
    <lineage>
        <taxon>Bacteria</taxon>
        <taxon>Pseudomonadati</taxon>
        <taxon>Pseudomonadota</taxon>
        <taxon>Betaproteobacteria</taxon>
        <taxon>Burkholderiales</taxon>
        <taxon>Alcaligenaceae</taxon>
        <taxon>Allopusillimonas</taxon>
    </lineage>
</organism>
<dbReference type="InterPro" id="IPR004323">
    <property type="entry name" value="Ion_tolerance_CutA"/>
</dbReference>
<dbReference type="OrthoDB" id="37622at2"/>
<comment type="caution">
    <text evidence="3">The sequence shown here is derived from an EMBL/GenBank/DDBJ whole genome shotgun (WGS) entry which is preliminary data.</text>
</comment>
<dbReference type="InterPro" id="IPR011322">
    <property type="entry name" value="N-reg_PII-like_a/b"/>
</dbReference>
<proteinExistence type="inferred from homology"/>
<dbReference type="InterPro" id="IPR015867">
    <property type="entry name" value="N-reg_PII/ATP_PRibTrfase_C"/>
</dbReference>
<dbReference type="EMBL" id="JACCEW010000003">
    <property type="protein sequence ID" value="NYT37240.1"/>
    <property type="molecule type" value="Genomic_DNA"/>
</dbReference>
<dbReference type="PANTHER" id="PTHR23419:SF8">
    <property type="entry name" value="FI09726P"/>
    <property type="match status" value="1"/>
</dbReference>
<accession>A0A853FEJ2</accession>
<evidence type="ECO:0000313" key="3">
    <source>
        <dbReference type="EMBL" id="NYT37240.1"/>
    </source>
</evidence>
<protein>
    <submittedName>
        <fullName evidence="3">Divalent-cation tolerance protein CutA</fullName>
    </submittedName>
</protein>
<dbReference type="Pfam" id="PF03091">
    <property type="entry name" value="CutA1"/>
    <property type="match status" value="1"/>
</dbReference>
<dbReference type="PANTHER" id="PTHR23419">
    <property type="entry name" value="DIVALENT CATION TOLERANCE CUTA-RELATED"/>
    <property type="match status" value="1"/>
</dbReference>
<dbReference type="GO" id="GO:0005507">
    <property type="term" value="F:copper ion binding"/>
    <property type="evidence" value="ECO:0007669"/>
    <property type="project" value="TreeGrafter"/>
</dbReference>
<comment type="similarity">
    <text evidence="1">Belongs to the CutA family.</text>
</comment>
<feature type="region of interest" description="Disordered" evidence="2">
    <location>
        <begin position="1"/>
        <end position="24"/>
    </location>
</feature>
<gene>
    <name evidence="3" type="ORF">H0A68_10190</name>
</gene>
<sequence length="134" mass="14228">MPVSHDDPLHAGSSSTGGCSPAPREKTGAEQVVIVLSNAPDMLLAKRIAHVLVEEGHAACVNLGAAGLSMYMWAGQLEGTEEIPLVMKTTAARVPALMDRLRALHPYEVPEMLVLPVMGGGQDYLAWVRSQTQG</sequence>